<reference evidence="1" key="1">
    <citation type="submission" date="2013-07" db="EMBL/GenBank/DDBJ databases">
        <authorList>
            <person name="McIlroy S."/>
        </authorList>
    </citation>
    <scope>NUCLEOTIDE SEQUENCE [LARGE SCALE GENOMIC DNA]</scope>
    <source>
        <strain evidence="1">Run_A_D11</strain>
    </source>
</reference>
<dbReference type="EMBL" id="CBTJ020000001">
    <property type="protein sequence ID" value="CDI00822.1"/>
    <property type="molecule type" value="Genomic_DNA"/>
</dbReference>
<sequence length="78" mass="8886">MPSMNKSSTARLHTVVSTLCSLQEALQGRCKDWRGRLLGKCKFLDGEYREADDEAIVQRLAGRFDRNRPERSRTGGCR</sequence>
<reference evidence="1" key="2">
    <citation type="submission" date="2014-03" db="EMBL/GenBank/DDBJ databases">
        <title>Candidatus Competibacter-lineage genomes retrieved from metagenomes reveal functional metabolic diversity.</title>
        <authorList>
            <person name="McIlroy S.J."/>
            <person name="Albertsen M."/>
            <person name="Andresen E.K."/>
            <person name="Saunders A.M."/>
            <person name="Kristiansen R."/>
            <person name="Stokholm-Bjerregaard M."/>
            <person name="Nielsen K.L."/>
            <person name="Nielsen P.H."/>
        </authorList>
    </citation>
    <scope>NUCLEOTIDE SEQUENCE</scope>
    <source>
        <strain evidence="1">Run_A_D11</strain>
    </source>
</reference>
<dbReference type="Proteomes" id="UP000035760">
    <property type="component" value="Unassembled WGS sequence"/>
</dbReference>
<accession>W6M077</accession>
<evidence type="ECO:0000313" key="2">
    <source>
        <dbReference type="Proteomes" id="UP000035760"/>
    </source>
</evidence>
<evidence type="ECO:0000313" key="1">
    <source>
        <dbReference type="EMBL" id="CDI00822.1"/>
    </source>
</evidence>
<gene>
    <name evidence="1" type="ORF">BN873_10078</name>
</gene>
<dbReference type="STRING" id="1400863.BN873_10078"/>
<protein>
    <submittedName>
        <fullName evidence="1">Uncharacterized protein</fullName>
    </submittedName>
</protein>
<keyword evidence="2" id="KW-1185">Reference proteome</keyword>
<name>W6M077_9GAMM</name>
<comment type="caution">
    <text evidence="1">The sequence shown here is derived from an EMBL/GenBank/DDBJ whole genome shotgun (WGS) entry which is preliminary data.</text>
</comment>
<proteinExistence type="predicted"/>
<dbReference type="AlphaFoldDB" id="W6M077"/>
<organism evidence="1 2">
    <name type="scientific">Candidatus Competibacter denitrificans Run_A_D11</name>
    <dbReference type="NCBI Taxonomy" id="1400863"/>
    <lineage>
        <taxon>Bacteria</taxon>
        <taxon>Pseudomonadati</taxon>
        <taxon>Pseudomonadota</taxon>
        <taxon>Gammaproteobacteria</taxon>
        <taxon>Candidatus Competibacteraceae</taxon>
        <taxon>Candidatus Competibacter</taxon>
    </lineage>
</organism>